<dbReference type="Pfam" id="PF06961">
    <property type="entry name" value="DUF1294"/>
    <property type="match status" value="1"/>
</dbReference>
<keyword evidence="1" id="KW-0812">Transmembrane</keyword>
<dbReference type="EMBL" id="WTYV01000001">
    <property type="protein sequence ID" value="MXO70785.1"/>
    <property type="molecule type" value="Genomic_DNA"/>
</dbReference>
<reference evidence="3 4" key="1">
    <citation type="submission" date="2019-12" db="EMBL/GenBank/DDBJ databases">
        <title>Genomic-based taxomic classification of the family Erythrobacteraceae.</title>
        <authorList>
            <person name="Xu L."/>
        </authorList>
    </citation>
    <scope>NUCLEOTIDE SEQUENCE [LARGE SCALE GENOMIC DNA]</scope>
    <source>
        <strain evidence="3 4">M0322</strain>
    </source>
</reference>
<organism evidence="3 4">
    <name type="scientific">Alteraurantiacibacter buctensis</name>
    <dbReference type="NCBI Taxonomy" id="1503981"/>
    <lineage>
        <taxon>Bacteria</taxon>
        <taxon>Pseudomonadati</taxon>
        <taxon>Pseudomonadota</taxon>
        <taxon>Alphaproteobacteria</taxon>
        <taxon>Sphingomonadales</taxon>
        <taxon>Erythrobacteraceae</taxon>
        <taxon>Alteraurantiacibacter</taxon>
    </lineage>
</organism>
<keyword evidence="1" id="KW-0472">Membrane</keyword>
<comment type="caution">
    <text evidence="3">The sequence shown here is derived from an EMBL/GenBank/DDBJ whole genome shotgun (WGS) entry which is preliminary data.</text>
</comment>
<feature type="transmembrane region" description="Helical" evidence="1">
    <location>
        <begin position="38"/>
        <end position="56"/>
    </location>
</feature>
<gene>
    <name evidence="3" type="ORF">GRI99_03950</name>
</gene>
<feature type="transmembrane region" description="Helical" evidence="1">
    <location>
        <begin position="77"/>
        <end position="94"/>
    </location>
</feature>
<evidence type="ECO:0000313" key="4">
    <source>
        <dbReference type="Proteomes" id="UP000466966"/>
    </source>
</evidence>
<dbReference type="AlphaFoldDB" id="A0A844YR13"/>
<dbReference type="Proteomes" id="UP000466966">
    <property type="component" value="Unassembled WGS sequence"/>
</dbReference>
<keyword evidence="2" id="KW-0732">Signal</keyword>
<feature type="chain" id="PRO_5032872460" evidence="2">
    <location>
        <begin position="23"/>
        <end position="102"/>
    </location>
</feature>
<protein>
    <submittedName>
        <fullName evidence="3">DUF1294 domain-containing protein</fullName>
    </submittedName>
</protein>
<dbReference type="OrthoDB" id="72963at2"/>
<evidence type="ECO:0000313" key="3">
    <source>
        <dbReference type="EMBL" id="MXO70785.1"/>
    </source>
</evidence>
<feature type="signal peptide" evidence="2">
    <location>
        <begin position="1"/>
        <end position="22"/>
    </location>
</feature>
<keyword evidence="4" id="KW-1185">Reference proteome</keyword>
<proteinExistence type="predicted"/>
<evidence type="ECO:0000256" key="2">
    <source>
        <dbReference type="SAM" id="SignalP"/>
    </source>
</evidence>
<dbReference type="InterPro" id="IPR010718">
    <property type="entry name" value="DUF1294"/>
</dbReference>
<sequence>MTLLAPANLVTALCAVNFAAFAAFGIDKARAENGGWRIRESTLLFLALIGGSPGALAGRKAFRHKTRKQPFNSELRGIVVLQVIGLAGLAWYWGGGPLPSFQ</sequence>
<accession>A0A844YR13</accession>
<keyword evidence="1" id="KW-1133">Transmembrane helix</keyword>
<name>A0A844YR13_9SPHN</name>
<dbReference type="RefSeq" id="WP_160770657.1">
    <property type="nucleotide sequence ID" value="NZ_WTYV01000001.1"/>
</dbReference>
<evidence type="ECO:0000256" key="1">
    <source>
        <dbReference type="SAM" id="Phobius"/>
    </source>
</evidence>